<gene>
    <name evidence="2" type="ORF">K7X08_033844</name>
</gene>
<feature type="compositionally biased region" description="Basic and acidic residues" evidence="1">
    <location>
        <begin position="166"/>
        <end position="178"/>
    </location>
</feature>
<name>A0A9Q1M3X5_9SOLA</name>
<evidence type="ECO:0000256" key="1">
    <source>
        <dbReference type="SAM" id="MobiDB-lite"/>
    </source>
</evidence>
<feature type="region of interest" description="Disordered" evidence="1">
    <location>
        <begin position="166"/>
        <end position="186"/>
    </location>
</feature>
<evidence type="ECO:0000313" key="3">
    <source>
        <dbReference type="Proteomes" id="UP001152561"/>
    </source>
</evidence>
<protein>
    <submittedName>
        <fullName evidence="2">Uncharacterized protein</fullName>
    </submittedName>
</protein>
<evidence type="ECO:0000313" key="2">
    <source>
        <dbReference type="EMBL" id="KAJ8550137.1"/>
    </source>
</evidence>
<dbReference type="AlphaFoldDB" id="A0A9Q1M3X5"/>
<organism evidence="2 3">
    <name type="scientific">Anisodus acutangulus</name>
    <dbReference type="NCBI Taxonomy" id="402998"/>
    <lineage>
        <taxon>Eukaryota</taxon>
        <taxon>Viridiplantae</taxon>
        <taxon>Streptophyta</taxon>
        <taxon>Embryophyta</taxon>
        <taxon>Tracheophyta</taxon>
        <taxon>Spermatophyta</taxon>
        <taxon>Magnoliopsida</taxon>
        <taxon>eudicotyledons</taxon>
        <taxon>Gunneridae</taxon>
        <taxon>Pentapetalae</taxon>
        <taxon>asterids</taxon>
        <taxon>lamiids</taxon>
        <taxon>Solanales</taxon>
        <taxon>Solanaceae</taxon>
        <taxon>Solanoideae</taxon>
        <taxon>Hyoscyameae</taxon>
        <taxon>Anisodus</taxon>
    </lineage>
</organism>
<reference evidence="3" key="1">
    <citation type="journal article" date="2023" name="Proc. Natl. Acad. Sci. U.S.A.">
        <title>Genomic and structural basis for evolution of tropane alkaloid biosynthesis.</title>
        <authorList>
            <person name="Wanga Y.-J."/>
            <person name="Taina T."/>
            <person name="Yua J.-Y."/>
            <person name="Lia J."/>
            <person name="Xua B."/>
            <person name="Chenc J."/>
            <person name="D'Auriad J.C."/>
            <person name="Huanga J.-P."/>
            <person name="Huanga S.-X."/>
        </authorList>
    </citation>
    <scope>NUCLEOTIDE SEQUENCE [LARGE SCALE GENOMIC DNA]</scope>
    <source>
        <strain evidence="3">cv. KIB-2019</strain>
    </source>
</reference>
<feature type="region of interest" description="Disordered" evidence="1">
    <location>
        <begin position="113"/>
        <end position="133"/>
    </location>
</feature>
<dbReference type="EMBL" id="JAJAGQ010000011">
    <property type="protein sequence ID" value="KAJ8550137.1"/>
    <property type="molecule type" value="Genomic_DNA"/>
</dbReference>
<keyword evidence="3" id="KW-1185">Reference proteome</keyword>
<proteinExistence type="predicted"/>
<comment type="caution">
    <text evidence="2">The sequence shown here is derived from an EMBL/GenBank/DDBJ whole genome shotgun (WGS) entry which is preliminary data.</text>
</comment>
<dbReference type="Proteomes" id="UP001152561">
    <property type="component" value="Unassembled WGS sequence"/>
</dbReference>
<sequence>MSLVQAITSPTPSPLQSTTTPTYAIVQPNTTTNFTPVQYTTAESSHTSVEDQDIEEEISIEKPDVLPQENIHQDHQRSVEYTIAQDPEHSLKEDPQRNNVDDTVCPSKEIQEDLASSSGNGQGSLLKKNSPMSSLHDLISHNPSDENMMPLTEIVDDNGELVDTEERRLSPVKMDDVSPKSVAKSGKKDMTAFKTDLDSCDCI</sequence>
<dbReference type="OrthoDB" id="1329219at2759"/>
<accession>A0A9Q1M3X5</accession>